<feature type="repeat" description="WD" evidence="3">
    <location>
        <begin position="451"/>
        <end position="478"/>
    </location>
</feature>
<evidence type="ECO:0000256" key="1">
    <source>
        <dbReference type="ARBA" id="ARBA00022574"/>
    </source>
</evidence>
<dbReference type="AlphaFoldDB" id="A0A9Q0IZ44"/>
<sequence>MPGLDEQSWSLDLKMGSLSGDEDRFFDTREDIASVSDSGSDSLENPEADFFDGISSSFGTLGYEDWDKNPDSIGERRSNFLRWMDLVDDLKASQGLGTVSSREPDLETDRITEQSGAVLGSSSSCDERFSSGQSSVSFCSSDAHELMDGTREEEYPVCRIRNLDNGAVFIFDGDGQDNLSGRIREVGSDRLFTVAEFERSLGLSTLVQRVMRRDDGEASSWSAVRKTVKMGWLRRLSVAACAVRREMEGARIKHIGSSTVARARNPVVRVKTYKKKSKELSALYMRQEIPAHEGSILTMKFSPDGQYLASGGQDGIVRVWKVMESERSDDFDILDRGTSYFAVNNQSQLVPLPLQREKKGKFRSPQTTSDSTCVIFPRKKFQISEKPVHEFYGHSGDILDLSWSKNKCLLSSSVDKTVRLWQVGRDECLQVFSHSNYGSNCSIVMPFYYAVTCVQFNPVDESYFVSGCLDGKVRIWTIPGCQVIDWTDMREIVTAVCFRPDGKGGVVGSFNGNCRFYNCSGMPFLIASNNWWLNWCILHGSDNRLLMHEQFCLKRKKKSISKRITGFQFFPSDPTRLMVTSADFKVRILHGEDVICKYRGIKSAGNQVSASFTSNGTHIVSASEDSSINVWNYINQDKSVPRVKKILSCERFFSKNTSVVIPWCGMASENSFSSSISDTSQCSEERRSPQSGLIERSHFRLPFSSPDRFSMSRRFFSDSLSKGSATWPEEELPPKPSTISSAKYKSQYKFLTKSCQSAHSSPHAWGLVIVTGGSDGRIRSFQNYGLPVRL</sequence>
<dbReference type="OrthoDB" id="408728at2759"/>
<dbReference type="InterPro" id="IPR001680">
    <property type="entry name" value="WD40_rpt"/>
</dbReference>
<dbReference type="SMART" id="SM00320">
    <property type="entry name" value="WD40"/>
    <property type="match status" value="7"/>
</dbReference>
<dbReference type="SUPFAM" id="SSF50978">
    <property type="entry name" value="WD40 repeat-like"/>
    <property type="match status" value="1"/>
</dbReference>
<dbReference type="PANTHER" id="PTHR14221:SF0">
    <property type="entry name" value="WD REPEAT-CONTAINING PROTEIN 44"/>
    <property type="match status" value="1"/>
</dbReference>
<dbReference type="PRINTS" id="PR00320">
    <property type="entry name" value="GPROTEINBRPT"/>
</dbReference>
<evidence type="ECO:0000256" key="4">
    <source>
        <dbReference type="SAM" id="MobiDB-lite"/>
    </source>
</evidence>
<evidence type="ECO:0008006" key="7">
    <source>
        <dbReference type="Google" id="ProtNLM"/>
    </source>
</evidence>
<dbReference type="Proteomes" id="UP001141552">
    <property type="component" value="Unassembled WGS sequence"/>
</dbReference>
<keyword evidence="2" id="KW-0677">Repeat</keyword>
<reference evidence="5" key="2">
    <citation type="journal article" date="2023" name="Plants (Basel)">
        <title>Annotation of the Turnera subulata (Passifloraceae) Draft Genome Reveals the S-Locus Evolved after the Divergence of Turneroideae from Passifloroideae in a Stepwise Manner.</title>
        <authorList>
            <person name="Henning P.M."/>
            <person name="Roalson E.H."/>
            <person name="Mir W."/>
            <person name="McCubbin A.G."/>
            <person name="Shore J.S."/>
        </authorList>
    </citation>
    <scope>NUCLEOTIDE SEQUENCE</scope>
    <source>
        <strain evidence="5">F60SS</strain>
    </source>
</reference>
<dbReference type="Pfam" id="PF00400">
    <property type="entry name" value="WD40"/>
    <property type="match status" value="4"/>
</dbReference>
<dbReference type="InterPro" id="IPR020472">
    <property type="entry name" value="WD40_PAC1"/>
</dbReference>
<dbReference type="InterPro" id="IPR040324">
    <property type="entry name" value="WDR44/Dgr2"/>
</dbReference>
<dbReference type="InterPro" id="IPR036322">
    <property type="entry name" value="WD40_repeat_dom_sf"/>
</dbReference>
<feature type="repeat" description="WD" evidence="3">
    <location>
        <begin position="609"/>
        <end position="632"/>
    </location>
</feature>
<feature type="repeat" description="WD" evidence="3">
    <location>
        <begin position="289"/>
        <end position="330"/>
    </location>
</feature>
<feature type="region of interest" description="Disordered" evidence="4">
    <location>
        <begin position="1"/>
        <end position="22"/>
    </location>
</feature>
<dbReference type="Gene3D" id="2.130.10.10">
    <property type="entry name" value="YVTN repeat-like/Quinoprotein amine dehydrogenase"/>
    <property type="match status" value="2"/>
</dbReference>
<evidence type="ECO:0000256" key="2">
    <source>
        <dbReference type="ARBA" id="ARBA00022737"/>
    </source>
</evidence>
<gene>
    <name evidence="5" type="ORF">Tsubulata_049600</name>
</gene>
<dbReference type="PROSITE" id="PS50294">
    <property type="entry name" value="WD_REPEATS_REGION"/>
    <property type="match status" value="2"/>
</dbReference>
<keyword evidence="1 3" id="KW-0853">WD repeat</keyword>
<dbReference type="InterPro" id="IPR015943">
    <property type="entry name" value="WD40/YVTN_repeat-like_dom_sf"/>
</dbReference>
<evidence type="ECO:0000313" key="5">
    <source>
        <dbReference type="EMBL" id="KAJ4822553.1"/>
    </source>
</evidence>
<protein>
    <recommendedName>
        <fullName evidence="7">WD repeat-containing protein 44</fullName>
    </recommendedName>
</protein>
<reference evidence="5" key="1">
    <citation type="submission" date="2022-02" db="EMBL/GenBank/DDBJ databases">
        <authorList>
            <person name="Henning P.M."/>
            <person name="McCubbin A.G."/>
            <person name="Shore J.S."/>
        </authorList>
    </citation>
    <scope>NUCLEOTIDE SEQUENCE</scope>
    <source>
        <strain evidence="5">F60SS</strain>
        <tissue evidence="5">Leaves</tissue>
    </source>
</reference>
<evidence type="ECO:0000313" key="6">
    <source>
        <dbReference type="Proteomes" id="UP001141552"/>
    </source>
</evidence>
<accession>A0A9Q0IZ44</accession>
<organism evidence="5 6">
    <name type="scientific">Turnera subulata</name>
    <dbReference type="NCBI Taxonomy" id="218843"/>
    <lineage>
        <taxon>Eukaryota</taxon>
        <taxon>Viridiplantae</taxon>
        <taxon>Streptophyta</taxon>
        <taxon>Embryophyta</taxon>
        <taxon>Tracheophyta</taxon>
        <taxon>Spermatophyta</taxon>
        <taxon>Magnoliopsida</taxon>
        <taxon>eudicotyledons</taxon>
        <taxon>Gunneridae</taxon>
        <taxon>Pentapetalae</taxon>
        <taxon>rosids</taxon>
        <taxon>fabids</taxon>
        <taxon>Malpighiales</taxon>
        <taxon>Passifloraceae</taxon>
        <taxon>Turnera</taxon>
    </lineage>
</organism>
<comment type="caution">
    <text evidence="5">The sequence shown here is derived from an EMBL/GenBank/DDBJ whole genome shotgun (WGS) entry which is preliminary data.</text>
</comment>
<name>A0A9Q0IZ44_9ROSI</name>
<dbReference type="EMBL" id="JAKUCV010007639">
    <property type="protein sequence ID" value="KAJ4822553.1"/>
    <property type="molecule type" value="Genomic_DNA"/>
</dbReference>
<proteinExistence type="predicted"/>
<feature type="repeat" description="WD" evidence="3">
    <location>
        <begin position="391"/>
        <end position="431"/>
    </location>
</feature>
<keyword evidence="6" id="KW-1185">Reference proteome</keyword>
<evidence type="ECO:0000256" key="3">
    <source>
        <dbReference type="PROSITE-ProRule" id="PRU00221"/>
    </source>
</evidence>
<dbReference type="PROSITE" id="PS50082">
    <property type="entry name" value="WD_REPEATS_2"/>
    <property type="match status" value="4"/>
</dbReference>
<dbReference type="PANTHER" id="PTHR14221">
    <property type="entry name" value="WD REPEAT DOMAIN 44"/>
    <property type="match status" value="1"/>
</dbReference>